<gene>
    <name evidence="1" type="ORF">RRG08_029493</name>
</gene>
<name>A0AAE0ZXK9_9GAST</name>
<organism evidence="1 2">
    <name type="scientific">Elysia crispata</name>
    <name type="common">lettuce slug</name>
    <dbReference type="NCBI Taxonomy" id="231223"/>
    <lineage>
        <taxon>Eukaryota</taxon>
        <taxon>Metazoa</taxon>
        <taxon>Spiralia</taxon>
        <taxon>Lophotrochozoa</taxon>
        <taxon>Mollusca</taxon>
        <taxon>Gastropoda</taxon>
        <taxon>Heterobranchia</taxon>
        <taxon>Euthyneura</taxon>
        <taxon>Panpulmonata</taxon>
        <taxon>Sacoglossa</taxon>
        <taxon>Placobranchoidea</taxon>
        <taxon>Plakobranchidae</taxon>
        <taxon>Elysia</taxon>
    </lineage>
</organism>
<accession>A0AAE0ZXK9</accession>
<dbReference type="Proteomes" id="UP001283361">
    <property type="component" value="Unassembled WGS sequence"/>
</dbReference>
<dbReference type="EMBL" id="JAWDGP010003120">
    <property type="protein sequence ID" value="KAK3777168.1"/>
    <property type="molecule type" value="Genomic_DNA"/>
</dbReference>
<keyword evidence="2" id="KW-1185">Reference proteome</keyword>
<sequence length="90" mass="9915">MSSVTLRGDVRMSTFCKKWIRPPVSVKIPYPASADQLTGEQSGHLTISHLVWCVCVCVCVGECGSRISHVGVKGRNGEMGKDLICCFMYY</sequence>
<comment type="caution">
    <text evidence="1">The sequence shown here is derived from an EMBL/GenBank/DDBJ whole genome shotgun (WGS) entry which is preliminary data.</text>
</comment>
<evidence type="ECO:0000313" key="1">
    <source>
        <dbReference type="EMBL" id="KAK3777168.1"/>
    </source>
</evidence>
<evidence type="ECO:0000313" key="2">
    <source>
        <dbReference type="Proteomes" id="UP001283361"/>
    </source>
</evidence>
<proteinExistence type="predicted"/>
<reference evidence="1" key="1">
    <citation type="journal article" date="2023" name="G3 (Bethesda)">
        <title>A reference genome for the long-term kleptoplast-retaining sea slug Elysia crispata morphotype clarki.</title>
        <authorList>
            <person name="Eastman K.E."/>
            <person name="Pendleton A.L."/>
            <person name="Shaikh M.A."/>
            <person name="Suttiyut T."/>
            <person name="Ogas R."/>
            <person name="Tomko P."/>
            <person name="Gavelis G."/>
            <person name="Widhalm J.R."/>
            <person name="Wisecaver J.H."/>
        </authorList>
    </citation>
    <scope>NUCLEOTIDE SEQUENCE</scope>
    <source>
        <strain evidence="1">ECLA1</strain>
    </source>
</reference>
<dbReference type="AlphaFoldDB" id="A0AAE0ZXK9"/>
<protein>
    <submittedName>
        <fullName evidence="1">Uncharacterized protein</fullName>
    </submittedName>
</protein>